<feature type="compositionally biased region" description="Basic residues" evidence="1">
    <location>
        <begin position="177"/>
        <end position="188"/>
    </location>
</feature>
<dbReference type="AlphaFoldDB" id="A0A285N9N7"/>
<feature type="region of interest" description="Disordered" evidence="1">
    <location>
        <begin position="1"/>
        <end position="48"/>
    </location>
</feature>
<proteinExistence type="predicted"/>
<name>A0A285N9N7_NATPI</name>
<feature type="region of interest" description="Disordered" evidence="1">
    <location>
        <begin position="163"/>
        <end position="188"/>
    </location>
</feature>
<dbReference type="RefSeq" id="WP_097008021.1">
    <property type="nucleotide sequence ID" value="NZ_OBEJ01000001.1"/>
</dbReference>
<reference evidence="2 3" key="1">
    <citation type="submission" date="2017-09" db="EMBL/GenBank/DDBJ databases">
        <authorList>
            <person name="Ehlers B."/>
            <person name="Leendertz F.H."/>
        </authorList>
    </citation>
    <scope>NUCLEOTIDE SEQUENCE [LARGE SCALE GENOMIC DNA]</scope>
    <source>
        <strain evidence="2 3">DSM 27208</strain>
    </source>
</reference>
<evidence type="ECO:0000313" key="2">
    <source>
        <dbReference type="EMBL" id="SNZ06149.1"/>
    </source>
</evidence>
<gene>
    <name evidence="2" type="ORF">SAMN06269185_1066</name>
</gene>
<evidence type="ECO:0000256" key="1">
    <source>
        <dbReference type="SAM" id="MobiDB-lite"/>
    </source>
</evidence>
<accession>A0A285N9N7</accession>
<feature type="compositionally biased region" description="Basic and acidic residues" evidence="1">
    <location>
        <begin position="8"/>
        <end position="17"/>
    </location>
</feature>
<keyword evidence="3" id="KW-1185">Reference proteome</keyword>
<organism evidence="2 3">
    <name type="scientific">Natronoarchaeum philippinense</name>
    <dbReference type="NCBI Taxonomy" id="558529"/>
    <lineage>
        <taxon>Archaea</taxon>
        <taxon>Methanobacteriati</taxon>
        <taxon>Methanobacteriota</taxon>
        <taxon>Stenosarchaea group</taxon>
        <taxon>Halobacteria</taxon>
        <taxon>Halobacteriales</taxon>
        <taxon>Natronoarchaeaceae</taxon>
    </lineage>
</organism>
<protein>
    <submittedName>
        <fullName evidence="2">Uncharacterized protein</fullName>
    </submittedName>
</protein>
<dbReference type="EMBL" id="OBEJ01000001">
    <property type="protein sequence ID" value="SNZ06149.1"/>
    <property type="molecule type" value="Genomic_DNA"/>
</dbReference>
<evidence type="ECO:0000313" key="3">
    <source>
        <dbReference type="Proteomes" id="UP000219453"/>
    </source>
</evidence>
<dbReference type="Proteomes" id="UP000219453">
    <property type="component" value="Unassembled WGS sequence"/>
</dbReference>
<sequence length="188" mass="21111">MSQQDMDEVQRRQEDAQGQRAMAEQSARQAEELVEEMSGPDFIDKFRDPDVPEWLEEELGAELSGVWPLANETAEDHRRHRWLNENKADRVIAEQNAGRLCRGPLLELAQNVNTRPDETAKMGQTDWERRQTREAEGVKTAMQSLGKDGRGVSALTEATAVYRREQGGDDSSGGSKGRVRKTLGKVFG</sequence>
<dbReference type="OrthoDB" id="351079at2157"/>